<dbReference type="PIRSF" id="PIRSF003180">
    <property type="entry name" value="DiGMPpdiest_YuxH"/>
    <property type="match status" value="1"/>
</dbReference>
<accession>A0A972FB99</accession>
<feature type="domain" description="HDOD" evidence="2">
    <location>
        <begin position="198"/>
        <end position="389"/>
    </location>
</feature>
<dbReference type="InterPro" id="IPR035919">
    <property type="entry name" value="EAL_sf"/>
</dbReference>
<protein>
    <submittedName>
        <fullName evidence="3">EAL domain-containing protein</fullName>
    </submittedName>
</protein>
<gene>
    <name evidence="3" type="ORF">GPA21_03765</name>
</gene>
<dbReference type="PROSITE" id="PS50883">
    <property type="entry name" value="EAL"/>
    <property type="match status" value="1"/>
</dbReference>
<dbReference type="Gene3D" id="1.10.3210.10">
    <property type="entry name" value="Hypothetical protein af1432"/>
    <property type="match status" value="1"/>
</dbReference>
<dbReference type="SUPFAM" id="SSF141868">
    <property type="entry name" value="EAL domain-like"/>
    <property type="match status" value="1"/>
</dbReference>
<feature type="domain" description="EAL" evidence="1">
    <location>
        <begin position="1"/>
        <end position="207"/>
    </location>
</feature>
<dbReference type="InterPro" id="IPR013976">
    <property type="entry name" value="HDOD"/>
</dbReference>
<evidence type="ECO:0000259" key="1">
    <source>
        <dbReference type="PROSITE" id="PS50883"/>
    </source>
</evidence>
<evidence type="ECO:0000313" key="4">
    <source>
        <dbReference type="Proteomes" id="UP000599523"/>
    </source>
</evidence>
<dbReference type="Gene3D" id="3.20.20.450">
    <property type="entry name" value="EAL domain"/>
    <property type="match status" value="1"/>
</dbReference>
<dbReference type="InterPro" id="IPR001633">
    <property type="entry name" value="EAL_dom"/>
</dbReference>
<dbReference type="AlphaFoldDB" id="A0A972FB99"/>
<dbReference type="EMBL" id="WTVM01000014">
    <property type="protein sequence ID" value="NMG02087.1"/>
    <property type="molecule type" value="Genomic_DNA"/>
</dbReference>
<dbReference type="Pfam" id="PF00563">
    <property type="entry name" value="EAL"/>
    <property type="match status" value="1"/>
</dbReference>
<sequence length="410" mass="45557">MSRQEVFLGRQPILEREGGLFAYELLFRTGFVNSSNVTNDLHATASVISHTFGQMGAAKVLGHHKGFINVSADLLHSDLVEFLPREQIVLELLETVTASPEVIGRCRQLKANGFSLALDDFAYDESFDELLDLVDYVKIDLLAHQREELPAIVDTLKRWPATLLAEKVDSRDQAEYCRLLGFELFQGYYFARPDVLSTRRPDPTARLLMRLLGHILDDSESTEIFDTIKQDAALTYNLLRLVNSAAVGLRKPVDTISSAVLVLGRRQLQRWVQLLLYSKQPGVDYPTPLTELAAMRGKTMELLAQRISPNDEFADKAFMTGTLSLLDAVLSQPMSDLVTEINLADDVADALLHRRGTLGGLLHLVTCIESHDRGAAERAIASLPSLTLSDVTEAELEAISWVVALGERRS</sequence>
<dbReference type="PANTHER" id="PTHR33525:SF4">
    <property type="entry name" value="CYCLIC DI-GMP PHOSPHODIESTERASE CDGJ"/>
    <property type="match status" value="1"/>
</dbReference>
<dbReference type="Proteomes" id="UP000599523">
    <property type="component" value="Unassembled WGS sequence"/>
</dbReference>
<evidence type="ECO:0000313" key="3">
    <source>
        <dbReference type="EMBL" id="NMG02087.1"/>
    </source>
</evidence>
<dbReference type="Pfam" id="PF08668">
    <property type="entry name" value="HDOD"/>
    <property type="match status" value="1"/>
</dbReference>
<dbReference type="SMART" id="SM00052">
    <property type="entry name" value="EAL"/>
    <property type="match status" value="1"/>
</dbReference>
<reference evidence="3" key="1">
    <citation type="submission" date="2019-12" db="EMBL/GenBank/DDBJ databases">
        <title>Comparative genomics gives insights into the taxonomy of the Azoarcus-Aromatoleum group and reveals separate origins of nif in the plant-associated Azoarcus and non-plant-associated Aromatoleum sub-groups.</title>
        <authorList>
            <person name="Lafos M."/>
            <person name="Maluk M."/>
            <person name="Batista M."/>
            <person name="Junghare M."/>
            <person name="Carmona M."/>
            <person name="Faoro H."/>
            <person name="Cruz L.M."/>
            <person name="Battistoni F."/>
            <person name="De Souza E."/>
            <person name="Pedrosa F."/>
            <person name="Chen W.-M."/>
            <person name="Poole P.S."/>
            <person name="Dixon R.A."/>
            <person name="James E.K."/>
        </authorList>
    </citation>
    <scope>NUCLEOTIDE SEQUENCE</scope>
    <source>
        <strain evidence="3">NSC3</strain>
    </source>
</reference>
<dbReference type="InterPro" id="IPR014408">
    <property type="entry name" value="dGMP_Pdiesterase_EAL/HD-GYP"/>
</dbReference>
<dbReference type="CDD" id="cd01948">
    <property type="entry name" value="EAL"/>
    <property type="match status" value="1"/>
</dbReference>
<dbReference type="InterPro" id="IPR052340">
    <property type="entry name" value="RNase_Y/CdgJ"/>
</dbReference>
<proteinExistence type="predicted"/>
<dbReference type="SUPFAM" id="SSF109604">
    <property type="entry name" value="HD-domain/PDEase-like"/>
    <property type="match status" value="1"/>
</dbReference>
<dbReference type="PANTHER" id="PTHR33525">
    <property type="match status" value="1"/>
</dbReference>
<evidence type="ECO:0000259" key="2">
    <source>
        <dbReference type="PROSITE" id="PS51833"/>
    </source>
</evidence>
<comment type="caution">
    <text evidence="3">The sequence shown here is derived from an EMBL/GenBank/DDBJ whole genome shotgun (WGS) entry which is preliminary data.</text>
</comment>
<keyword evidence="4" id="KW-1185">Reference proteome</keyword>
<dbReference type="PROSITE" id="PS51833">
    <property type="entry name" value="HDOD"/>
    <property type="match status" value="1"/>
</dbReference>
<name>A0A972FB99_9RHOO</name>
<organism evidence="3 4">
    <name type="scientific">Azoarcus taiwanensis</name>
    <dbReference type="NCBI Taxonomy" id="666964"/>
    <lineage>
        <taxon>Bacteria</taxon>
        <taxon>Pseudomonadati</taxon>
        <taxon>Pseudomonadota</taxon>
        <taxon>Betaproteobacteria</taxon>
        <taxon>Rhodocyclales</taxon>
        <taxon>Zoogloeaceae</taxon>
        <taxon>Azoarcus</taxon>
    </lineage>
</organism>
<dbReference type="RefSeq" id="WP_168986878.1">
    <property type="nucleotide sequence ID" value="NZ_CAWPHM010000055.1"/>
</dbReference>